<feature type="signal peptide" evidence="1">
    <location>
        <begin position="1"/>
        <end position="20"/>
    </location>
</feature>
<protein>
    <recommendedName>
        <fullName evidence="4">F-box domain-containing protein</fullName>
    </recommendedName>
</protein>
<accession>A0A8H6TGV1</accession>
<organism evidence="2 3">
    <name type="scientific">Mycena chlorophos</name>
    <name type="common">Agaric fungus</name>
    <name type="synonym">Agaricus chlorophos</name>
    <dbReference type="NCBI Taxonomy" id="658473"/>
    <lineage>
        <taxon>Eukaryota</taxon>
        <taxon>Fungi</taxon>
        <taxon>Dikarya</taxon>
        <taxon>Basidiomycota</taxon>
        <taxon>Agaricomycotina</taxon>
        <taxon>Agaricomycetes</taxon>
        <taxon>Agaricomycetidae</taxon>
        <taxon>Agaricales</taxon>
        <taxon>Marasmiineae</taxon>
        <taxon>Mycenaceae</taxon>
        <taxon>Mycena</taxon>
    </lineage>
</organism>
<dbReference type="OrthoDB" id="5595695at2759"/>
<evidence type="ECO:0008006" key="4">
    <source>
        <dbReference type="Google" id="ProtNLM"/>
    </source>
</evidence>
<dbReference type="AlphaFoldDB" id="A0A8H6TGV1"/>
<keyword evidence="3" id="KW-1185">Reference proteome</keyword>
<evidence type="ECO:0000256" key="1">
    <source>
        <dbReference type="SAM" id="SignalP"/>
    </source>
</evidence>
<proteinExistence type="predicted"/>
<evidence type="ECO:0000313" key="2">
    <source>
        <dbReference type="EMBL" id="KAF7317076.1"/>
    </source>
</evidence>
<name>A0A8H6TGV1_MYCCL</name>
<reference evidence="2" key="1">
    <citation type="submission" date="2020-05" db="EMBL/GenBank/DDBJ databases">
        <title>Mycena genomes resolve the evolution of fungal bioluminescence.</title>
        <authorList>
            <person name="Tsai I.J."/>
        </authorList>
    </citation>
    <scope>NUCLEOTIDE SEQUENCE</scope>
    <source>
        <strain evidence="2">110903Hualien_Pintung</strain>
    </source>
</reference>
<keyword evidence="1" id="KW-0732">Signal</keyword>
<feature type="chain" id="PRO_5034401472" description="F-box domain-containing protein" evidence="1">
    <location>
        <begin position="21"/>
        <end position="560"/>
    </location>
</feature>
<evidence type="ECO:0000313" key="3">
    <source>
        <dbReference type="Proteomes" id="UP000613580"/>
    </source>
</evidence>
<sequence>MPPPVHLCSLPLEILELVAFELTCLTPLGPPSALIPLFQTCKHLNRALSRNLLLYSQIFKFKFDTSAVLRRCPKPTPAQYYDQLVLYCMQLHKLRGQVLADECDDVLFSAYLMMLENDGRNAAQLQHAGLDSYLDNFVRNRMWNGRGSAQGWPTDNTANACALWLVWMTTTETNLKKESAARRNQLIRIVLPFVLLPFRYASAFAPLNHFVLPVQDGISSQPHSVLTAHGRYPIYLDPRRVWSQVHYSSRPAVVPPLLATAAALIYFSRRETVTFRIPPHLPLNREEAIRLGRTQISPTQADVHEVNAHLNERLPEQRAAEWDLLSGCSGDPLSKRWDCDWWRVRKCIDISRDTDRRLGLVYEPGTFTGLWQGRMLIPSEHHFTALITTQNYPHNFDESYMGVTTFPRLHAITSIRRIPRLVHPAMIPTPVFSALNGRRLSENVEPARLLWLPTRSSLDWVSRRRCNQIMKTEKKLRGENHPTDLHHGQAWNHFSFYGRVRSWDGMVGILRVSSDPRLGTLLFYGYIVAGYKFVGNWRTANEDVTAPAYESSFVLARRED</sequence>
<dbReference type="Proteomes" id="UP000613580">
    <property type="component" value="Unassembled WGS sequence"/>
</dbReference>
<dbReference type="EMBL" id="JACAZE010000005">
    <property type="protein sequence ID" value="KAF7317076.1"/>
    <property type="molecule type" value="Genomic_DNA"/>
</dbReference>
<gene>
    <name evidence="2" type="ORF">HMN09_00442200</name>
</gene>
<comment type="caution">
    <text evidence="2">The sequence shown here is derived from an EMBL/GenBank/DDBJ whole genome shotgun (WGS) entry which is preliminary data.</text>
</comment>